<reference evidence="1" key="1">
    <citation type="journal article" date="2015" name="Nature">
        <title>Complex archaea that bridge the gap between prokaryotes and eukaryotes.</title>
        <authorList>
            <person name="Spang A."/>
            <person name="Saw J.H."/>
            <person name="Jorgensen S.L."/>
            <person name="Zaremba-Niedzwiedzka K."/>
            <person name="Martijn J."/>
            <person name="Lind A.E."/>
            <person name="van Eijk R."/>
            <person name="Schleper C."/>
            <person name="Guy L."/>
            <person name="Ettema T.J."/>
        </authorList>
    </citation>
    <scope>NUCLEOTIDE SEQUENCE</scope>
</reference>
<name>A0A0F9KJL1_9ZZZZ</name>
<dbReference type="EMBL" id="LAZR01013352">
    <property type="protein sequence ID" value="KKM22358.1"/>
    <property type="molecule type" value="Genomic_DNA"/>
</dbReference>
<proteinExistence type="predicted"/>
<dbReference type="AlphaFoldDB" id="A0A0F9KJL1"/>
<evidence type="ECO:0000313" key="1">
    <source>
        <dbReference type="EMBL" id="KKM22358.1"/>
    </source>
</evidence>
<accession>A0A0F9KJL1</accession>
<protein>
    <submittedName>
        <fullName evidence="1">Uncharacterized protein</fullName>
    </submittedName>
</protein>
<comment type="caution">
    <text evidence="1">The sequence shown here is derived from an EMBL/GenBank/DDBJ whole genome shotgun (WGS) entry which is preliminary data.</text>
</comment>
<organism evidence="1">
    <name type="scientific">marine sediment metagenome</name>
    <dbReference type="NCBI Taxonomy" id="412755"/>
    <lineage>
        <taxon>unclassified sequences</taxon>
        <taxon>metagenomes</taxon>
        <taxon>ecological metagenomes</taxon>
    </lineage>
</organism>
<sequence>MGRLTSRIVPGDWNSVAHAIARLDARLNTDSSPTFSGVGLTGLTENALMYADGDGVLTSLSVASNGQLIIGSTGVAPSVAALTGTANQVIVTPGAGSITLSTPQNIHTGASPTFAGGTFTQVVTGIDPVNSNHLATKEYVDSAISFINDFFLTDDASTGGYFDAAESPTGAAVGTLTTTGLTEGDGKALDGFITPSGFPGVTTLMAGVYDMHFHMQRSAGNRDYTVYFELYTRTTGGAETLRTTSEISSNFDDDNDNDIDIHATIASDVVINATDRLVWKLFANMGVGNNTNLDILTEGTTNSHVSLPTTTEILSSVFVRQDGTTELSGNWGVGGFDITGIGALGSGAITSSGASTFNSGSVDADFTVNWNTGVGLFVQGSDGGVGIGTTTIPHGGVGWAKFAIDGTNASVAGPHVQFTISSDNYPLMQILNYRHDDISIRFDSYWDGANKSSDAGSNYAIFKVSDLFKIMYDSGVAKGAAVAWNDGIVLNTSGLVTIAGTLASGAITQSGTTLDNTYQPLDAGLTSLAGLTYAAASFVKMTGANAFALRTIGETADDLEGTIVHDNLASIPANDHIDHTGVTLTAGLGLTGSGDISANRTFDMDIGGLSEDTTPQATADYVATYDNSASTHKKVLVEDLGPFGSVSRTQTVNLLQADSAADMQTKIDALGKYIPNNQVITFQFETGGTHTLDTVITFSGFFGTGVVVIQGNTGEAGAETKHTTQDTVLNFNNDTSGLDILNTEVYMHIRNLKIIVESDVVDAKCINADVGNRVEVSWNYFVGNSTTKGRGFLARYCRYARSYQCLFDNVKYGLTGTGSRLHAWDNDDTGTQPLYGIWANQISYVGKQSTQISGSTANELVDAGSQII</sequence>
<gene>
    <name evidence="1" type="ORF">LCGC14_1626160</name>
</gene>